<keyword evidence="5" id="KW-1185">Reference proteome</keyword>
<feature type="transmembrane region" description="Helical" evidence="2">
    <location>
        <begin position="64"/>
        <end position="85"/>
    </location>
</feature>
<feature type="compositionally biased region" description="Polar residues" evidence="1">
    <location>
        <begin position="148"/>
        <end position="191"/>
    </location>
</feature>
<sequence>MPTSRRQLINKSDHDKDTVSSAGSETDDYGKDSVASSDTDALSSAGSSDEEGAGRSRPPRRRSWVVPVLLVLGIVAAAALAYYFYSRSLTIASPNTTSEPGELDPTSATAAAAAAAAESLASTRGTSASKDSHGAGTSENAGTARPITASTPHVTTGSTSSTKETQSDTPSPSTSAGRTTETKTGSTSSRSAGKKGAGYNRADYTLKLKLAWAYNWASTPGGSLEYGVMYIPQLWGAKAVSTWKADAEAAIKAGATHLLGFNEPDLAEQANLSPSQAAELWKSEIEQFAGKVKLVSPAVSNGVKTADGKNMGVPWLLDFVAACDGCTIDAFALHWYESTSNTAYFTSYLSNASAELKKPIWLTEFMGTGTPADQKTFLEFAVPWLEKQPFIERYAAFGDFADNPIANFVKADGSLTELGDAYAAF</sequence>
<keyword evidence="2" id="KW-0472">Membrane</keyword>
<dbReference type="PANTHER" id="PTHR34154:SF10">
    <property type="entry name" value="ASL1-LIKE GLYCOSYL HYDROLASE CATALYTIC DOMAIN-CONTAINING PROTEIN"/>
    <property type="match status" value="1"/>
</dbReference>
<dbReference type="GO" id="GO:0009277">
    <property type="term" value="C:fungal-type cell wall"/>
    <property type="evidence" value="ECO:0007669"/>
    <property type="project" value="TreeGrafter"/>
</dbReference>
<evidence type="ECO:0000313" key="4">
    <source>
        <dbReference type="EMBL" id="POY73691.1"/>
    </source>
</evidence>
<feature type="compositionally biased region" description="Low complexity" evidence="1">
    <location>
        <begin position="106"/>
        <end position="123"/>
    </location>
</feature>
<dbReference type="Gene3D" id="3.20.20.80">
    <property type="entry name" value="Glycosidases"/>
    <property type="match status" value="1"/>
</dbReference>
<evidence type="ECO:0000259" key="3">
    <source>
        <dbReference type="Pfam" id="PF11790"/>
    </source>
</evidence>
<dbReference type="Pfam" id="PF11790">
    <property type="entry name" value="Glyco_hydro_cc"/>
    <property type="match status" value="1"/>
</dbReference>
<dbReference type="EMBL" id="PJQD01000035">
    <property type="protein sequence ID" value="POY73691.1"/>
    <property type="molecule type" value="Genomic_DNA"/>
</dbReference>
<dbReference type="InterPro" id="IPR053183">
    <property type="entry name" value="ASL1"/>
</dbReference>
<dbReference type="OrthoDB" id="5959761at2759"/>
<comment type="caution">
    <text evidence="4">The sequence shown here is derived from an EMBL/GenBank/DDBJ whole genome shotgun (WGS) entry which is preliminary data.</text>
</comment>
<feature type="domain" description="Asl1-like glycosyl hydrolase catalytic" evidence="3">
    <location>
        <begin position="206"/>
        <end position="422"/>
    </location>
</feature>
<feature type="region of interest" description="Disordered" evidence="1">
    <location>
        <begin position="94"/>
        <end position="196"/>
    </location>
</feature>
<reference evidence="4 5" key="1">
    <citation type="journal article" date="2018" name="Front. Microbiol.">
        <title>Prospects for Fungal Bioremediation of Acidic Radioactive Waste Sites: Characterization and Genome Sequence of Rhodotorula taiwanensis MD1149.</title>
        <authorList>
            <person name="Tkavc R."/>
            <person name="Matrosova V.Y."/>
            <person name="Grichenko O.E."/>
            <person name="Gostincar C."/>
            <person name="Volpe R.P."/>
            <person name="Klimenkova P."/>
            <person name="Gaidamakova E.K."/>
            <person name="Zhou C.E."/>
            <person name="Stewart B.J."/>
            <person name="Lyman M.G."/>
            <person name="Malfatti S.A."/>
            <person name="Rubinfeld B."/>
            <person name="Courtot M."/>
            <person name="Singh J."/>
            <person name="Dalgard C.L."/>
            <person name="Hamilton T."/>
            <person name="Frey K.G."/>
            <person name="Gunde-Cimerman N."/>
            <person name="Dugan L."/>
            <person name="Daly M.J."/>
        </authorList>
    </citation>
    <scope>NUCLEOTIDE SEQUENCE [LARGE SCALE GENOMIC DNA]</scope>
    <source>
        <strain evidence="4 5">MD1149</strain>
    </source>
</reference>
<keyword evidence="2" id="KW-0812">Transmembrane</keyword>
<dbReference type="InterPro" id="IPR024655">
    <property type="entry name" value="Asl1_glyco_hydro_catalytic"/>
</dbReference>
<dbReference type="Proteomes" id="UP000237144">
    <property type="component" value="Unassembled WGS sequence"/>
</dbReference>
<feature type="compositionally biased region" description="Polar residues" evidence="1">
    <location>
        <begin position="124"/>
        <end position="141"/>
    </location>
</feature>
<evidence type="ECO:0000256" key="1">
    <source>
        <dbReference type="SAM" id="MobiDB-lite"/>
    </source>
</evidence>
<protein>
    <recommendedName>
        <fullName evidence="3">Asl1-like glycosyl hydrolase catalytic domain-containing protein</fullName>
    </recommendedName>
</protein>
<dbReference type="AlphaFoldDB" id="A0A2S5BAD8"/>
<feature type="region of interest" description="Disordered" evidence="1">
    <location>
        <begin position="1"/>
        <end position="60"/>
    </location>
</feature>
<feature type="compositionally biased region" description="Polar residues" evidence="1">
    <location>
        <begin position="1"/>
        <end position="10"/>
    </location>
</feature>
<proteinExistence type="predicted"/>
<evidence type="ECO:0000256" key="2">
    <source>
        <dbReference type="SAM" id="Phobius"/>
    </source>
</evidence>
<accession>A0A2S5BAD8</accession>
<dbReference type="GO" id="GO:0071966">
    <property type="term" value="P:fungal-type cell wall polysaccharide metabolic process"/>
    <property type="evidence" value="ECO:0007669"/>
    <property type="project" value="TreeGrafter"/>
</dbReference>
<dbReference type="PANTHER" id="PTHR34154">
    <property type="entry name" value="ALKALI-SENSITIVE LINKAGE PROTEIN 1"/>
    <property type="match status" value="1"/>
</dbReference>
<organism evidence="4 5">
    <name type="scientific">Rhodotorula taiwanensis</name>
    <dbReference type="NCBI Taxonomy" id="741276"/>
    <lineage>
        <taxon>Eukaryota</taxon>
        <taxon>Fungi</taxon>
        <taxon>Dikarya</taxon>
        <taxon>Basidiomycota</taxon>
        <taxon>Pucciniomycotina</taxon>
        <taxon>Microbotryomycetes</taxon>
        <taxon>Sporidiobolales</taxon>
        <taxon>Sporidiobolaceae</taxon>
        <taxon>Rhodotorula</taxon>
    </lineage>
</organism>
<gene>
    <name evidence="4" type="ORF">BMF94_3228</name>
</gene>
<evidence type="ECO:0000313" key="5">
    <source>
        <dbReference type="Proteomes" id="UP000237144"/>
    </source>
</evidence>
<dbReference type="SUPFAM" id="SSF51445">
    <property type="entry name" value="(Trans)glycosidases"/>
    <property type="match status" value="1"/>
</dbReference>
<name>A0A2S5BAD8_9BASI</name>
<dbReference type="STRING" id="741276.A0A2S5BAD8"/>
<keyword evidence="2" id="KW-1133">Transmembrane helix</keyword>
<dbReference type="InterPro" id="IPR017853">
    <property type="entry name" value="GH"/>
</dbReference>